<protein>
    <recommendedName>
        <fullName evidence="4">Transcriptional regulator LacI/GalR-like sensor domain-containing protein</fullName>
    </recommendedName>
</protein>
<name>A0A402A4B7_9CHLR</name>
<dbReference type="Gene3D" id="1.10.10.10">
    <property type="entry name" value="Winged helix-like DNA-binding domain superfamily/Winged helix DNA-binding domain"/>
    <property type="match status" value="1"/>
</dbReference>
<dbReference type="Gene3D" id="3.40.50.2300">
    <property type="match status" value="2"/>
</dbReference>
<dbReference type="SUPFAM" id="SSF53822">
    <property type="entry name" value="Periplasmic binding protein-like I"/>
    <property type="match status" value="1"/>
</dbReference>
<dbReference type="AlphaFoldDB" id="A0A402A4B7"/>
<sequence length="338" mass="38346">MEVSSVTLRDALDILETEQIIYRKRSLGIFVSPNIHRKSIHIFFSANNLISEVLSPFWALLWMRLEQEVRRREQFKNEIYTFHLVPQIADTRDSVPEDVKELLRTQRVHGVLAVGLHTVGLGEDTEPSIPCVTFAGGGSWLVIIDNAEEGRMAADELHRQGCKRLGCWLPNMLYFDIPGWNAHDIPHLSLEEMASFLQFRKTLEEKKLTYYPEFMRLPHLPLSQQVLSPQEQGYLLAKEVYGGASDLKPDGLFIGDDLLADGALTALEEMGIKIGKDVKVIVHTNAGSPILFGHLRKITALEYNPLDIAQAMFLQLDTLMAGLPLREPNIMIRPRLRK</sequence>
<accession>A0A402A4B7</accession>
<dbReference type="GO" id="GO:0003677">
    <property type="term" value="F:DNA binding"/>
    <property type="evidence" value="ECO:0007669"/>
    <property type="project" value="UniProtKB-KW"/>
</dbReference>
<dbReference type="Pfam" id="PF13377">
    <property type="entry name" value="Peripla_BP_3"/>
    <property type="match status" value="1"/>
</dbReference>
<evidence type="ECO:0000256" key="1">
    <source>
        <dbReference type="ARBA" id="ARBA00023015"/>
    </source>
</evidence>
<dbReference type="Proteomes" id="UP000287352">
    <property type="component" value="Unassembled WGS sequence"/>
</dbReference>
<keyword evidence="3" id="KW-0804">Transcription</keyword>
<keyword evidence="6" id="KW-1185">Reference proteome</keyword>
<comment type="caution">
    <text evidence="5">The sequence shown here is derived from an EMBL/GenBank/DDBJ whole genome shotgun (WGS) entry which is preliminary data.</text>
</comment>
<organism evidence="5 6">
    <name type="scientific">Tengunoibacter tsumagoiensis</name>
    <dbReference type="NCBI Taxonomy" id="2014871"/>
    <lineage>
        <taxon>Bacteria</taxon>
        <taxon>Bacillati</taxon>
        <taxon>Chloroflexota</taxon>
        <taxon>Ktedonobacteria</taxon>
        <taxon>Ktedonobacterales</taxon>
        <taxon>Dictyobacteraceae</taxon>
        <taxon>Tengunoibacter</taxon>
    </lineage>
</organism>
<keyword evidence="1" id="KW-0805">Transcription regulation</keyword>
<dbReference type="InterPro" id="IPR028082">
    <property type="entry name" value="Peripla_BP_I"/>
</dbReference>
<gene>
    <name evidence="5" type="ORF">KTT_38420</name>
</gene>
<reference evidence="6" key="1">
    <citation type="submission" date="2018-12" db="EMBL/GenBank/DDBJ databases">
        <title>Tengunoibacter tsumagoiensis gen. nov., sp. nov., Dictyobacter kobayashii sp. nov., D. alpinus sp. nov., and D. joshuensis sp. nov. and description of Dictyobacteraceae fam. nov. within the order Ktedonobacterales isolated from Tengu-no-mugimeshi.</title>
        <authorList>
            <person name="Wang C.M."/>
            <person name="Zheng Y."/>
            <person name="Sakai Y."/>
            <person name="Toyoda A."/>
            <person name="Minakuchi Y."/>
            <person name="Abe K."/>
            <person name="Yokota A."/>
            <person name="Yabe S."/>
        </authorList>
    </citation>
    <scope>NUCLEOTIDE SEQUENCE [LARGE SCALE GENOMIC DNA]</scope>
    <source>
        <strain evidence="6">Uno3</strain>
    </source>
</reference>
<evidence type="ECO:0000259" key="4">
    <source>
        <dbReference type="Pfam" id="PF13377"/>
    </source>
</evidence>
<dbReference type="InterPro" id="IPR036388">
    <property type="entry name" value="WH-like_DNA-bd_sf"/>
</dbReference>
<dbReference type="InterPro" id="IPR046335">
    <property type="entry name" value="LacI/GalR-like_sensor"/>
</dbReference>
<evidence type="ECO:0000313" key="6">
    <source>
        <dbReference type="Proteomes" id="UP000287352"/>
    </source>
</evidence>
<feature type="domain" description="Transcriptional regulator LacI/GalR-like sensor" evidence="4">
    <location>
        <begin position="155"/>
        <end position="336"/>
    </location>
</feature>
<keyword evidence="2" id="KW-0238">DNA-binding</keyword>
<proteinExistence type="predicted"/>
<evidence type="ECO:0000256" key="3">
    <source>
        <dbReference type="ARBA" id="ARBA00023163"/>
    </source>
</evidence>
<dbReference type="EMBL" id="BIFR01000001">
    <property type="protein sequence ID" value="GCE13983.1"/>
    <property type="molecule type" value="Genomic_DNA"/>
</dbReference>
<evidence type="ECO:0000313" key="5">
    <source>
        <dbReference type="EMBL" id="GCE13983.1"/>
    </source>
</evidence>
<evidence type="ECO:0000256" key="2">
    <source>
        <dbReference type="ARBA" id="ARBA00023125"/>
    </source>
</evidence>